<feature type="compositionally biased region" description="Pro residues" evidence="1">
    <location>
        <begin position="1"/>
        <end position="12"/>
    </location>
</feature>
<evidence type="ECO:0000313" key="2">
    <source>
        <dbReference type="EMBL" id="KAK3385272.1"/>
    </source>
</evidence>
<reference evidence="2" key="1">
    <citation type="journal article" date="2023" name="Mol. Phylogenet. Evol.">
        <title>Genome-scale phylogeny and comparative genomics of the fungal order Sordariales.</title>
        <authorList>
            <person name="Hensen N."/>
            <person name="Bonometti L."/>
            <person name="Westerberg I."/>
            <person name="Brannstrom I.O."/>
            <person name="Guillou S."/>
            <person name="Cros-Aarteil S."/>
            <person name="Calhoun S."/>
            <person name="Haridas S."/>
            <person name="Kuo A."/>
            <person name="Mondo S."/>
            <person name="Pangilinan J."/>
            <person name="Riley R."/>
            <person name="LaButti K."/>
            <person name="Andreopoulos B."/>
            <person name="Lipzen A."/>
            <person name="Chen C."/>
            <person name="Yan M."/>
            <person name="Daum C."/>
            <person name="Ng V."/>
            <person name="Clum A."/>
            <person name="Steindorff A."/>
            <person name="Ohm R.A."/>
            <person name="Martin F."/>
            <person name="Silar P."/>
            <person name="Natvig D.O."/>
            <person name="Lalanne C."/>
            <person name="Gautier V."/>
            <person name="Ament-Velasquez S.L."/>
            <person name="Kruys A."/>
            <person name="Hutchinson M.I."/>
            <person name="Powell A.J."/>
            <person name="Barry K."/>
            <person name="Miller A.N."/>
            <person name="Grigoriev I.V."/>
            <person name="Debuchy R."/>
            <person name="Gladieux P."/>
            <person name="Hiltunen Thoren M."/>
            <person name="Johannesson H."/>
        </authorList>
    </citation>
    <scope>NUCLEOTIDE SEQUENCE</scope>
    <source>
        <strain evidence="2">CBS 232.78</strain>
    </source>
</reference>
<comment type="caution">
    <text evidence="2">The sequence shown here is derived from an EMBL/GenBank/DDBJ whole genome shotgun (WGS) entry which is preliminary data.</text>
</comment>
<gene>
    <name evidence="2" type="ORF">B0H63DRAFT_472640</name>
</gene>
<protein>
    <submittedName>
        <fullName evidence="2">Uncharacterized protein</fullName>
    </submittedName>
</protein>
<reference evidence="2" key="2">
    <citation type="submission" date="2023-06" db="EMBL/GenBank/DDBJ databases">
        <authorList>
            <consortium name="Lawrence Berkeley National Laboratory"/>
            <person name="Haridas S."/>
            <person name="Hensen N."/>
            <person name="Bonometti L."/>
            <person name="Westerberg I."/>
            <person name="Brannstrom I.O."/>
            <person name="Guillou S."/>
            <person name="Cros-Aarteil S."/>
            <person name="Calhoun S."/>
            <person name="Kuo A."/>
            <person name="Mondo S."/>
            <person name="Pangilinan J."/>
            <person name="Riley R."/>
            <person name="LaButti K."/>
            <person name="Andreopoulos B."/>
            <person name="Lipzen A."/>
            <person name="Chen C."/>
            <person name="Yanf M."/>
            <person name="Daum C."/>
            <person name="Ng V."/>
            <person name="Clum A."/>
            <person name="Steindorff A."/>
            <person name="Ohm R."/>
            <person name="Martin F."/>
            <person name="Silar P."/>
            <person name="Natvig D."/>
            <person name="Lalanne C."/>
            <person name="Gautier V."/>
            <person name="Ament-velasquez S.L."/>
            <person name="Kruys A."/>
            <person name="Hutchinson M.I."/>
            <person name="Powell A.J."/>
            <person name="Barry K."/>
            <person name="Miller A.N."/>
            <person name="Grigoriev I.V."/>
            <person name="Debuchy R."/>
            <person name="Gladieux P."/>
            <person name="Thoren M.H."/>
            <person name="Johannesson H."/>
        </authorList>
    </citation>
    <scope>NUCLEOTIDE SEQUENCE</scope>
    <source>
        <strain evidence="2">CBS 232.78</strain>
    </source>
</reference>
<organism evidence="2 3">
    <name type="scientific">Podospora didyma</name>
    <dbReference type="NCBI Taxonomy" id="330526"/>
    <lineage>
        <taxon>Eukaryota</taxon>
        <taxon>Fungi</taxon>
        <taxon>Dikarya</taxon>
        <taxon>Ascomycota</taxon>
        <taxon>Pezizomycotina</taxon>
        <taxon>Sordariomycetes</taxon>
        <taxon>Sordariomycetidae</taxon>
        <taxon>Sordariales</taxon>
        <taxon>Podosporaceae</taxon>
        <taxon>Podospora</taxon>
    </lineage>
</organism>
<sequence length="224" mass="24222">MPSKTPSPPPPAKKTSPTRTKPGALGGPPPPPPPPPAPAPAPAPKPVTKITPPVVAATGPAGFLRVDLLVYNGHPFKDHMALAVRHPTKKNIVNIIHASGSVKTGFTFEVKRYWDITMSGSPPTEQIPLMWVDPKYFDDKMWNGNAKKRDSAARLCEFEKSCYKEPAPPKSLNAVDDTVEPVGNPPKKVTQKNCQTWLVGAADKLLEDGIFIAAVVAYLKKKKQ</sequence>
<dbReference type="Pfam" id="PF20174">
    <property type="entry name" value="DUF6540"/>
    <property type="match status" value="1"/>
</dbReference>
<keyword evidence="3" id="KW-1185">Reference proteome</keyword>
<accession>A0AAE0NPE7</accession>
<dbReference type="SUPFAM" id="SSF101447">
    <property type="entry name" value="Formin homology 2 domain (FH2 domain)"/>
    <property type="match status" value="1"/>
</dbReference>
<dbReference type="Proteomes" id="UP001285441">
    <property type="component" value="Unassembled WGS sequence"/>
</dbReference>
<proteinExistence type="predicted"/>
<evidence type="ECO:0000256" key="1">
    <source>
        <dbReference type="SAM" id="MobiDB-lite"/>
    </source>
</evidence>
<dbReference type="AlphaFoldDB" id="A0AAE0NPE7"/>
<name>A0AAE0NPE7_9PEZI</name>
<feature type="compositionally biased region" description="Low complexity" evidence="1">
    <location>
        <begin position="13"/>
        <end position="23"/>
    </location>
</feature>
<dbReference type="EMBL" id="JAULSW010000004">
    <property type="protein sequence ID" value="KAK3385272.1"/>
    <property type="molecule type" value="Genomic_DNA"/>
</dbReference>
<dbReference type="InterPro" id="IPR046670">
    <property type="entry name" value="DUF6540"/>
</dbReference>
<feature type="region of interest" description="Disordered" evidence="1">
    <location>
        <begin position="1"/>
        <end position="46"/>
    </location>
</feature>
<evidence type="ECO:0000313" key="3">
    <source>
        <dbReference type="Proteomes" id="UP001285441"/>
    </source>
</evidence>
<feature type="compositionally biased region" description="Pro residues" evidence="1">
    <location>
        <begin position="27"/>
        <end position="45"/>
    </location>
</feature>